<keyword evidence="3" id="KW-1185">Reference proteome</keyword>
<feature type="compositionally biased region" description="Low complexity" evidence="1">
    <location>
        <begin position="62"/>
        <end position="85"/>
    </location>
</feature>
<evidence type="ECO:0000256" key="1">
    <source>
        <dbReference type="SAM" id="MobiDB-lite"/>
    </source>
</evidence>
<sequence length="133" mass="14983">MPFDRFSKVSRSFHGITKETAFFDRACDDCSDLAGADLTSVEPRNVRVTVPSGTSERRIFLSGRPSEPSSSTSEVSSNFVSSAEELPPRIKSLSSNLVQRLSINRWLTQKAFVPVRNFYKRNIDSVQNFEVIF</sequence>
<name>A0A2G9UZE2_TELCI</name>
<organism evidence="2 3">
    <name type="scientific">Teladorsagia circumcincta</name>
    <name type="common">Brown stomach worm</name>
    <name type="synonym">Ostertagia circumcincta</name>
    <dbReference type="NCBI Taxonomy" id="45464"/>
    <lineage>
        <taxon>Eukaryota</taxon>
        <taxon>Metazoa</taxon>
        <taxon>Ecdysozoa</taxon>
        <taxon>Nematoda</taxon>
        <taxon>Chromadorea</taxon>
        <taxon>Rhabditida</taxon>
        <taxon>Rhabditina</taxon>
        <taxon>Rhabditomorpha</taxon>
        <taxon>Strongyloidea</taxon>
        <taxon>Trichostrongylidae</taxon>
        <taxon>Teladorsagia</taxon>
    </lineage>
</organism>
<evidence type="ECO:0000313" key="3">
    <source>
        <dbReference type="Proteomes" id="UP000230423"/>
    </source>
</evidence>
<proteinExistence type="predicted"/>
<accession>A0A2G9UZE2</accession>
<reference evidence="2 3" key="1">
    <citation type="submission" date="2015-09" db="EMBL/GenBank/DDBJ databases">
        <title>Draft genome of the parasitic nematode Teladorsagia circumcincta isolate WARC Sus (inbred).</title>
        <authorList>
            <person name="Mitreva M."/>
        </authorList>
    </citation>
    <scope>NUCLEOTIDE SEQUENCE [LARGE SCALE GENOMIC DNA]</scope>
    <source>
        <strain evidence="2 3">S</strain>
    </source>
</reference>
<evidence type="ECO:0000313" key="2">
    <source>
        <dbReference type="EMBL" id="PIO75629.1"/>
    </source>
</evidence>
<dbReference type="Proteomes" id="UP000230423">
    <property type="component" value="Unassembled WGS sequence"/>
</dbReference>
<dbReference type="EMBL" id="KZ345121">
    <property type="protein sequence ID" value="PIO75629.1"/>
    <property type="molecule type" value="Genomic_DNA"/>
</dbReference>
<protein>
    <submittedName>
        <fullName evidence="2">Uncharacterized protein</fullName>
    </submittedName>
</protein>
<feature type="region of interest" description="Disordered" evidence="1">
    <location>
        <begin position="57"/>
        <end position="85"/>
    </location>
</feature>
<dbReference type="AlphaFoldDB" id="A0A2G9UZE2"/>
<gene>
    <name evidence="2" type="ORF">TELCIR_02317</name>
</gene>